<dbReference type="AlphaFoldDB" id="A0A4C1WR60"/>
<dbReference type="GO" id="GO:0005886">
    <property type="term" value="C:plasma membrane"/>
    <property type="evidence" value="ECO:0007669"/>
    <property type="project" value="TreeGrafter"/>
</dbReference>
<dbReference type="FunFam" id="3.40.50.720:FF:000178">
    <property type="entry name" value="Saccharopine dehydrogenase-like oxidoreductase"/>
    <property type="match status" value="1"/>
</dbReference>
<gene>
    <name evidence="3" type="primary">ldp-1</name>
    <name evidence="3" type="ORF">EVAR_35795_1</name>
</gene>
<dbReference type="GO" id="GO:0005739">
    <property type="term" value="C:mitochondrion"/>
    <property type="evidence" value="ECO:0007669"/>
    <property type="project" value="TreeGrafter"/>
</dbReference>
<dbReference type="EMBL" id="BGZK01000606">
    <property type="protein sequence ID" value="GBP52605.1"/>
    <property type="molecule type" value="Genomic_DNA"/>
</dbReference>
<dbReference type="Proteomes" id="UP000299102">
    <property type="component" value="Unassembled WGS sequence"/>
</dbReference>
<feature type="domain" description="Saccharopine dehydrogenase NADP binding" evidence="2">
    <location>
        <begin position="6"/>
        <end position="139"/>
    </location>
</feature>
<dbReference type="Pfam" id="PF03435">
    <property type="entry name" value="Sacchrp_dh_NADP"/>
    <property type="match status" value="1"/>
</dbReference>
<evidence type="ECO:0000256" key="1">
    <source>
        <dbReference type="ARBA" id="ARBA00038048"/>
    </source>
</evidence>
<dbReference type="OrthoDB" id="10268090at2759"/>
<dbReference type="InterPro" id="IPR036291">
    <property type="entry name" value="NAD(P)-bd_dom_sf"/>
</dbReference>
<evidence type="ECO:0000313" key="3">
    <source>
        <dbReference type="EMBL" id="GBP52605.1"/>
    </source>
</evidence>
<dbReference type="PANTHER" id="PTHR12286">
    <property type="entry name" value="SACCHAROPINE DEHYDROGENASE-LIKE OXIDOREDUCTASE"/>
    <property type="match status" value="1"/>
</dbReference>
<dbReference type="InterPro" id="IPR051276">
    <property type="entry name" value="Saccharopine_DH-like_oxidrdct"/>
</dbReference>
<name>A0A4C1WR60_EUMVA</name>
<evidence type="ECO:0000313" key="4">
    <source>
        <dbReference type="Proteomes" id="UP000299102"/>
    </source>
</evidence>
<proteinExistence type="inferred from homology"/>
<dbReference type="SUPFAM" id="SSF51735">
    <property type="entry name" value="NAD(P)-binding Rossmann-fold domains"/>
    <property type="match status" value="1"/>
</dbReference>
<dbReference type="GO" id="GO:0005811">
    <property type="term" value="C:lipid droplet"/>
    <property type="evidence" value="ECO:0007669"/>
    <property type="project" value="TreeGrafter"/>
</dbReference>
<keyword evidence="4" id="KW-1185">Reference proteome</keyword>
<protein>
    <submittedName>
        <fullName evidence="3">Lipid droplet localized protein</fullName>
    </submittedName>
</protein>
<dbReference type="Gene3D" id="3.40.50.720">
    <property type="entry name" value="NAD(P)-binding Rossmann-like Domain"/>
    <property type="match status" value="1"/>
</dbReference>
<sequence length="304" mass="33574">MSRLDVVIFGATGFTGKHALMETIRISKSIPLTWGIAGRSQRKLQSLIEDVSKKMDENLLSARIIVADVNNQQSLKEMTAQAKVIANCCGPFRLYGEQVVKACIETKTHYVDVSGEPQFMETMQLVYDAAARDAGVYVVSACGFDSVPNDMGVVFLQQNFGGSPVRHLVLADSASLFGRRRFGDFSRERSAARRPLVRRRDVPEQFMWALISEVEHPAGNAPDEFLYGLDIEVASDNGEFGPERQVRSEHWAQYAPRGSALVDSLFHLSGHAHGAVNLYAYFKPTSRGVPRRSPIQVLTAPDAA</sequence>
<organism evidence="3 4">
    <name type="scientific">Eumeta variegata</name>
    <name type="common">Bagworm moth</name>
    <name type="synonym">Eumeta japonica</name>
    <dbReference type="NCBI Taxonomy" id="151549"/>
    <lineage>
        <taxon>Eukaryota</taxon>
        <taxon>Metazoa</taxon>
        <taxon>Ecdysozoa</taxon>
        <taxon>Arthropoda</taxon>
        <taxon>Hexapoda</taxon>
        <taxon>Insecta</taxon>
        <taxon>Pterygota</taxon>
        <taxon>Neoptera</taxon>
        <taxon>Endopterygota</taxon>
        <taxon>Lepidoptera</taxon>
        <taxon>Glossata</taxon>
        <taxon>Ditrysia</taxon>
        <taxon>Tineoidea</taxon>
        <taxon>Psychidae</taxon>
        <taxon>Oiketicinae</taxon>
        <taxon>Eumeta</taxon>
    </lineage>
</organism>
<dbReference type="InterPro" id="IPR005097">
    <property type="entry name" value="Sacchrp_dh_NADP-bd"/>
</dbReference>
<accession>A0A4C1WR60</accession>
<comment type="similarity">
    <text evidence="1">Belongs to the saccharopine dehydrogenase family.</text>
</comment>
<reference evidence="3 4" key="1">
    <citation type="journal article" date="2019" name="Commun. Biol.">
        <title>The bagworm genome reveals a unique fibroin gene that provides high tensile strength.</title>
        <authorList>
            <person name="Kono N."/>
            <person name="Nakamura H."/>
            <person name="Ohtoshi R."/>
            <person name="Tomita M."/>
            <person name="Numata K."/>
            <person name="Arakawa K."/>
        </authorList>
    </citation>
    <scope>NUCLEOTIDE SEQUENCE [LARGE SCALE GENOMIC DNA]</scope>
</reference>
<evidence type="ECO:0000259" key="2">
    <source>
        <dbReference type="Pfam" id="PF03435"/>
    </source>
</evidence>
<comment type="caution">
    <text evidence="3">The sequence shown here is derived from an EMBL/GenBank/DDBJ whole genome shotgun (WGS) entry which is preliminary data.</text>
</comment>
<dbReference type="GO" id="GO:0009247">
    <property type="term" value="P:glycolipid biosynthetic process"/>
    <property type="evidence" value="ECO:0007669"/>
    <property type="project" value="TreeGrafter"/>
</dbReference>
<dbReference type="PANTHER" id="PTHR12286:SF5">
    <property type="entry name" value="SACCHAROPINE DEHYDROGENASE-LIKE OXIDOREDUCTASE"/>
    <property type="match status" value="1"/>
</dbReference>